<accession>A0A0F9D2E4</accession>
<dbReference type="AlphaFoldDB" id="A0A0F9D2E4"/>
<sequence length="116" mass="13246">TNIVYRRTQQVVDDWARCLKPGGLLHVLVPSFEWLMKAAAQEVIPMSVRPLLFGTQHDQHHIAMNALTMLDLRVLFRQAGLTVIKARQKIFQVQIGDETLEAEQHYVVGEKNEVSI</sequence>
<dbReference type="EMBL" id="LAZR01043785">
    <property type="protein sequence ID" value="KKL06248.1"/>
    <property type="molecule type" value="Genomic_DNA"/>
</dbReference>
<evidence type="ECO:0000313" key="1">
    <source>
        <dbReference type="EMBL" id="KKL06248.1"/>
    </source>
</evidence>
<reference evidence="1" key="1">
    <citation type="journal article" date="2015" name="Nature">
        <title>Complex archaea that bridge the gap between prokaryotes and eukaryotes.</title>
        <authorList>
            <person name="Spang A."/>
            <person name="Saw J.H."/>
            <person name="Jorgensen S.L."/>
            <person name="Zaremba-Niedzwiedzka K."/>
            <person name="Martijn J."/>
            <person name="Lind A.E."/>
            <person name="van Eijk R."/>
            <person name="Schleper C."/>
            <person name="Guy L."/>
            <person name="Ettema T.J."/>
        </authorList>
    </citation>
    <scope>NUCLEOTIDE SEQUENCE</scope>
</reference>
<dbReference type="InterPro" id="IPR029063">
    <property type="entry name" value="SAM-dependent_MTases_sf"/>
</dbReference>
<feature type="non-terminal residue" evidence="1">
    <location>
        <position position="1"/>
    </location>
</feature>
<comment type="caution">
    <text evidence="1">The sequence shown here is derived from an EMBL/GenBank/DDBJ whole genome shotgun (WGS) entry which is preliminary data.</text>
</comment>
<proteinExistence type="predicted"/>
<evidence type="ECO:0008006" key="2">
    <source>
        <dbReference type="Google" id="ProtNLM"/>
    </source>
</evidence>
<name>A0A0F9D2E4_9ZZZZ</name>
<dbReference type="SUPFAM" id="SSF53335">
    <property type="entry name" value="S-adenosyl-L-methionine-dependent methyltransferases"/>
    <property type="match status" value="1"/>
</dbReference>
<dbReference type="Gene3D" id="3.40.50.150">
    <property type="entry name" value="Vaccinia Virus protein VP39"/>
    <property type="match status" value="1"/>
</dbReference>
<organism evidence="1">
    <name type="scientific">marine sediment metagenome</name>
    <dbReference type="NCBI Taxonomy" id="412755"/>
    <lineage>
        <taxon>unclassified sequences</taxon>
        <taxon>metagenomes</taxon>
        <taxon>ecological metagenomes</taxon>
    </lineage>
</organism>
<gene>
    <name evidence="1" type="ORF">LCGC14_2597920</name>
</gene>
<protein>
    <recommendedName>
        <fullName evidence="2">Methyltransferase type 11 domain-containing protein</fullName>
    </recommendedName>
</protein>